<dbReference type="AlphaFoldDB" id="A0A0G0T2M4"/>
<keyword evidence="1" id="KW-0812">Transmembrane</keyword>
<reference evidence="2 3" key="1">
    <citation type="journal article" date="2015" name="Nature">
        <title>rRNA introns, odd ribosomes, and small enigmatic genomes across a large radiation of phyla.</title>
        <authorList>
            <person name="Brown C.T."/>
            <person name="Hug L.A."/>
            <person name="Thomas B.C."/>
            <person name="Sharon I."/>
            <person name="Castelle C.J."/>
            <person name="Singh A."/>
            <person name="Wilkins M.J."/>
            <person name="Williams K.H."/>
            <person name="Banfield J.F."/>
        </authorList>
    </citation>
    <scope>NUCLEOTIDE SEQUENCE [LARGE SCALE GENOMIC DNA]</scope>
</reference>
<organism evidence="2 3">
    <name type="scientific">Candidatus Roizmanbacteria bacterium GW2011_GWB1_40_7</name>
    <dbReference type="NCBI Taxonomy" id="1618482"/>
    <lineage>
        <taxon>Bacteria</taxon>
        <taxon>Candidatus Roizmaniibacteriota</taxon>
    </lineage>
</organism>
<feature type="transmembrane region" description="Helical" evidence="1">
    <location>
        <begin position="12"/>
        <end position="31"/>
    </location>
</feature>
<keyword evidence="1" id="KW-1133">Transmembrane helix</keyword>
<sequence>MSKSVKKSLTKKSFVIILVLSVIATYGAAFVDDSINLAKNPTGLPFGFASFNFLGASNNNLMLTLDIIFWFIVIWVIWKALLRLFKKR</sequence>
<evidence type="ECO:0000313" key="3">
    <source>
        <dbReference type="Proteomes" id="UP000034664"/>
    </source>
</evidence>
<evidence type="ECO:0000313" key="2">
    <source>
        <dbReference type="EMBL" id="KKR71293.1"/>
    </source>
</evidence>
<gene>
    <name evidence="2" type="ORF">UU14_C0031G0005</name>
</gene>
<dbReference type="EMBL" id="LBZM01000031">
    <property type="protein sequence ID" value="KKR71293.1"/>
    <property type="molecule type" value="Genomic_DNA"/>
</dbReference>
<name>A0A0G0T2M4_9BACT</name>
<proteinExistence type="predicted"/>
<comment type="caution">
    <text evidence="2">The sequence shown here is derived from an EMBL/GenBank/DDBJ whole genome shotgun (WGS) entry which is preliminary data.</text>
</comment>
<protein>
    <submittedName>
        <fullName evidence="2">Uncharacterized protein</fullName>
    </submittedName>
</protein>
<keyword evidence="1" id="KW-0472">Membrane</keyword>
<accession>A0A0G0T2M4</accession>
<evidence type="ECO:0000256" key="1">
    <source>
        <dbReference type="SAM" id="Phobius"/>
    </source>
</evidence>
<dbReference type="Proteomes" id="UP000034664">
    <property type="component" value="Unassembled WGS sequence"/>
</dbReference>
<feature type="transmembrane region" description="Helical" evidence="1">
    <location>
        <begin position="61"/>
        <end position="82"/>
    </location>
</feature>